<gene>
    <name evidence="2" type="ORF">Fcan01_00685</name>
</gene>
<name>A0A226EVB4_FOLCA</name>
<feature type="compositionally biased region" description="Polar residues" evidence="1">
    <location>
        <begin position="602"/>
        <end position="612"/>
    </location>
</feature>
<keyword evidence="3" id="KW-1185">Reference proteome</keyword>
<feature type="region of interest" description="Disordered" evidence="1">
    <location>
        <begin position="546"/>
        <end position="612"/>
    </location>
</feature>
<protein>
    <submittedName>
        <fullName evidence="2">Protein SEY1</fullName>
    </submittedName>
</protein>
<dbReference type="AlphaFoldDB" id="A0A226EVB4"/>
<dbReference type="SUPFAM" id="SSF48452">
    <property type="entry name" value="TPR-like"/>
    <property type="match status" value="1"/>
</dbReference>
<feature type="compositionally biased region" description="Basic and acidic residues" evidence="1">
    <location>
        <begin position="568"/>
        <end position="578"/>
    </location>
</feature>
<comment type="caution">
    <text evidence="2">The sequence shown here is derived from an EMBL/GenBank/DDBJ whole genome shotgun (WGS) entry which is preliminary data.</text>
</comment>
<dbReference type="InterPro" id="IPR011990">
    <property type="entry name" value="TPR-like_helical_dom_sf"/>
</dbReference>
<evidence type="ECO:0000313" key="3">
    <source>
        <dbReference type="Proteomes" id="UP000198287"/>
    </source>
</evidence>
<reference evidence="2 3" key="1">
    <citation type="submission" date="2015-12" db="EMBL/GenBank/DDBJ databases">
        <title>The genome of Folsomia candida.</title>
        <authorList>
            <person name="Faddeeva A."/>
            <person name="Derks M.F."/>
            <person name="Anvar Y."/>
            <person name="Smit S."/>
            <person name="Van Straalen N."/>
            <person name="Roelofs D."/>
        </authorList>
    </citation>
    <scope>NUCLEOTIDE SEQUENCE [LARGE SCALE GENOMIC DNA]</scope>
    <source>
        <strain evidence="2 3">VU population</strain>
        <tissue evidence="2">Whole body</tissue>
    </source>
</reference>
<accession>A0A226EVB4</accession>
<evidence type="ECO:0000313" key="2">
    <source>
        <dbReference type="EMBL" id="OXA61543.1"/>
    </source>
</evidence>
<proteinExistence type="predicted"/>
<dbReference type="Proteomes" id="UP000198287">
    <property type="component" value="Unassembled WGS sequence"/>
</dbReference>
<organism evidence="2 3">
    <name type="scientific">Folsomia candida</name>
    <name type="common">Springtail</name>
    <dbReference type="NCBI Taxonomy" id="158441"/>
    <lineage>
        <taxon>Eukaryota</taxon>
        <taxon>Metazoa</taxon>
        <taxon>Ecdysozoa</taxon>
        <taxon>Arthropoda</taxon>
        <taxon>Hexapoda</taxon>
        <taxon>Collembola</taxon>
        <taxon>Entomobryomorpha</taxon>
        <taxon>Isotomoidea</taxon>
        <taxon>Isotomidae</taxon>
        <taxon>Proisotominae</taxon>
        <taxon>Folsomia</taxon>
    </lineage>
</organism>
<dbReference type="EMBL" id="LNIX01000001">
    <property type="protein sequence ID" value="OXA61543.1"/>
    <property type="molecule type" value="Genomic_DNA"/>
</dbReference>
<evidence type="ECO:0000256" key="1">
    <source>
        <dbReference type="SAM" id="MobiDB-lite"/>
    </source>
</evidence>
<sequence length="612" mass="70526">MTWDESLSNLATFEMQGPDDDESNSFPVLRENPNYFIWYGPDRRWISGQYCDRMVEQLLEFSRQPRSLKEIEAYEFTEYNSLQELILFFVEAYLTIKIRGKDWSFEATRLINGGKKLTTILVNKGNVNADYLPAVEYLHRWILANIVCTKGKLTSSRVIEIASYANYSAQWEELPVKSKALLLATKCLFLSSMRMFDPPAKVQSIQDLRQVVRLDPLVYEWHYLLGNWIRCERKSLAYVRKVGDNCILNQCPTEEEMQTLWETYDVCAYKKTGEDGKATNLRRSAIAGVCQVWRKFYATVVALSWRSPSCSEGYTWQILWQGWNLYGKIILDEERASFSEYIRFGEIFGGILPYQFRDYKMAEEFYMKAHSKMPSNSKINHKVGVLYLTCDELRDIPQSINFLRCAVENEMSNIFAALDMIRAMMSSVTEHLTEIEQVIQLYFKRIEEGLASPTKSELSWILGCAKFMGSDKEGAVRAWISGQKLSPNKNIFTDLIPTIKRYQWDRTLISLNLVKSTLENSLTTCSDADDIVILQNMIETLPTPVNRGTFQRRSLPGSGGFNFTNRGGRQESDLDNNWRRYAIPSGDANTTNNNARRGGHTQARSSSPANWR</sequence>